<evidence type="ECO:0000313" key="3">
    <source>
        <dbReference type="EMBL" id="TWT89353.1"/>
    </source>
</evidence>
<dbReference type="InterPro" id="IPR011992">
    <property type="entry name" value="EF-hand-dom_pair"/>
</dbReference>
<feature type="domain" description="EF-hand" evidence="2">
    <location>
        <begin position="27"/>
        <end position="62"/>
    </location>
</feature>
<dbReference type="SUPFAM" id="SSF47473">
    <property type="entry name" value="EF-hand"/>
    <property type="match status" value="1"/>
</dbReference>
<dbReference type="InterPro" id="IPR018247">
    <property type="entry name" value="EF_Hand_1_Ca_BS"/>
</dbReference>
<feature type="signal peptide" evidence="1">
    <location>
        <begin position="1"/>
        <end position="23"/>
    </location>
</feature>
<dbReference type="AlphaFoldDB" id="A0A5C5ZT00"/>
<comment type="caution">
    <text evidence="3">The sequence shown here is derived from an EMBL/GenBank/DDBJ whole genome shotgun (WGS) entry which is preliminary data.</text>
</comment>
<keyword evidence="1" id="KW-0732">Signal</keyword>
<keyword evidence="4" id="KW-1185">Reference proteome</keyword>
<evidence type="ECO:0000256" key="1">
    <source>
        <dbReference type="SAM" id="SignalP"/>
    </source>
</evidence>
<feature type="chain" id="PRO_5023033056" evidence="1">
    <location>
        <begin position="24"/>
        <end position="171"/>
    </location>
</feature>
<dbReference type="Gene3D" id="1.10.238.10">
    <property type="entry name" value="EF-hand"/>
    <property type="match status" value="1"/>
</dbReference>
<reference evidence="3 4" key="1">
    <citation type="submission" date="2019-02" db="EMBL/GenBank/DDBJ databases">
        <title>Deep-cultivation of Planctomycetes and their phenomic and genomic characterization uncovers novel biology.</title>
        <authorList>
            <person name="Wiegand S."/>
            <person name="Jogler M."/>
            <person name="Boedeker C."/>
            <person name="Pinto D."/>
            <person name="Vollmers J."/>
            <person name="Rivas-Marin E."/>
            <person name="Kohn T."/>
            <person name="Peeters S.H."/>
            <person name="Heuer A."/>
            <person name="Rast P."/>
            <person name="Oberbeckmann S."/>
            <person name="Bunk B."/>
            <person name="Jeske O."/>
            <person name="Meyerdierks A."/>
            <person name="Storesund J.E."/>
            <person name="Kallscheuer N."/>
            <person name="Luecker S."/>
            <person name="Lage O.M."/>
            <person name="Pohl T."/>
            <person name="Merkel B.J."/>
            <person name="Hornburger P."/>
            <person name="Mueller R.-W."/>
            <person name="Bruemmer F."/>
            <person name="Labrenz M."/>
            <person name="Spormann A.M."/>
            <person name="Op Den Camp H."/>
            <person name="Overmann J."/>
            <person name="Amann R."/>
            <person name="Jetten M.S.M."/>
            <person name="Mascher T."/>
            <person name="Medema M.H."/>
            <person name="Devos D.P."/>
            <person name="Kaster A.-K."/>
            <person name="Ovreas L."/>
            <person name="Rohde M."/>
            <person name="Galperin M.Y."/>
            <person name="Jogler C."/>
        </authorList>
    </citation>
    <scope>NUCLEOTIDE SEQUENCE [LARGE SCALE GENOMIC DNA]</scope>
    <source>
        <strain evidence="3 4">Pla100</strain>
    </source>
</reference>
<protein>
    <submittedName>
        <fullName evidence="3">EF hand</fullName>
    </submittedName>
</protein>
<dbReference type="PROSITE" id="PS00018">
    <property type="entry name" value="EF_HAND_1"/>
    <property type="match status" value="1"/>
</dbReference>
<accession>A0A5C5ZT00</accession>
<dbReference type="OrthoDB" id="5470953at2"/>
<evidence type="ECO:0000313" key="4">
    <source>
        <dbReference type="Proteomes" id="UP000316213"/>
    </source>
</evidence>
<dbReference type="PROSITE" id="PS50222">
    <property type="entry name" value="EF_HAND_2"/>
    <property type="match status" value="1"/>
</dbReference>
<gene>
    <name evidence="3" type="ORF">Pla100_55160</name>
</gene>
<dbReference type="GO" id="GO:0005509">
    <property type="term" value="F:calcium ion binding"/>
    <property type="evidence" value="ECO:0007669"/>
    <property type="project" value="InterPro"/>
</dbReference>
<proteinExistence type="predicted"/>
<dbReference type="Proteomes" id="UP000316213">
    <property type="component" value="Unassembled WGS sequence"/>
</dbReference>
<dbReference type="RefSeq" id="WP_146581699.1">
    <property type="nucleotide sequence ID" value="NZ_SJPM01000018.1"/>
</dbReference>
<dbReference type="EMBL" id="SJPM01000018">
    <property type="protein sequence ID" value="TWT89353.1"/>
    <property type="molecule type" value="Genomic_DNA"/>
</dbReference>
<sequence precursor="true">MIRKFSIYTVSACSIMFLFAVVAKRVDAQQEIEKRFEQLDDNRDGKVTPDELRQPAIFKALDMDGNGEITKEEATRAALRGRLKNAIGGAMGRNNSNDEVVPAEPAKSLDAPVRQGPKLITPGEHGIGRFVPDFEFADLEGVTKKLHGDSKSELTVIAFNRDGQNDVRAEK</sequence>
<dbReference type="InterPro" id="IPR002048">
    <property type="entry name" value="EF_hand_dom"/>
</dbReference>
<dbReference type="Pfam" id="PF13202">
    <property type="entry name" value="EF-hand_5"/>
    <property type="match status" value="2"/>
</dbReference>
<organism evidence="3 4">
    <name type="scientific">Neorhodopirellula pilleata</name>
    <dbReference type="NCBI Taxonomy" id="2714738"/>
    <lineage>
        <taxon>Bacteria</taxon>
        <taxon>Pseudomonadati</taxon>
        <taxon>Planctomycetota</taxon>
        <taxon>Planctomycetia</taxon>
        <taxon>Pirellulales</taxon>
        <taxon>Pirellulaceae</taxon>
        <taxon>Neorhodopirellula</taxon>
    </lineage>
</organism>
<evidence type="ECO:0000259" key="2">
    <source>
        <dbReference type="PROSITE" id="PS50222"/>
    </source>
</evidence>
<name>A0A5C5ZT00_9BACT</name>